<dbReference type="PANTHER" id="PTHR31270">
    <property type="entry name" value="GLUTAMINYL-PEPTIDE CYCLOTRANSFERASE"/>
    <property type="match status" value="1"/>
</dbReference>
<organism evidence="2 3">
    <name type="scientific">Stylonychia lemnae</name>
    <name type="common">Ciliate</name>
    <dbReference type="NCBI Taxonomy" id="5949"/>
    <lineage>
        <taxon>Eukaryota</taxon>
        <taxon>Sar</taxon>
        <taxon>Alveolata</taxon>
        <taxon>Ciliophora</taxon>
        <taxon>Intramacronucleata</taxon>
        <taxon>Spirotrichea</taxon>
        <taxon>Stichotrichia</taxon>
        <taxon>Sporadotrichida</taxon>
        <taxon>Oxytrichidae</taxon>
        <taxon>Stylonychinae</taxon>
        <taxon>Stylonychia</taxon>
    </lineage>
</organism>
<dbReference type="InParanoid" id="A0A078AFC9"/>
<protein>
    <submittedName>
        <fullName evidence="2">Glutamine cyclotransferase</fullName>
    </submittedName>
</protein>
<feature type="chain" id="PRO_5001729468" evidence="1">
    <location>
        <begin position="22"/>
        <end position="282"/>
    </location>
</feature>
<dbReference type="EMBL" id="CCKQ01008185">
    <property type="protein sequence ID" value="CDW79628.1"/>
    <property type="molecule type" value="Genomic_DNA"/>
</dbReference>
<proteinExistence type="predicted"/>
<evidence type="ECO:0000256" key="1">
    <source>
        <dbReference type="SAM" id="SignalP"/>
    </source>
</evidence>
<evidence type="ECO:0000313" key="3">
    <source>
        <dbReference type="Proteomes" id="UP000039865"/>
    </source>
</evidence>
<dbReference type="OMA" id="YTDSFWI"/>
<dbReference type="Pfam" id="PF05096">
    <property type="entry name" value="Glu_cyclase_2"/>
    <property type="match status" value="1"/>
</dbReference>
<evidence type="ECO:0000313" key="2">
    <source>
        <dbReference type="EMBL" id="CDW79628.1"/>
    </source>
</evidence>
<dbReference type="InterPro" id="IPR007788">
    <property type="entry name" value="QCT"/>
</dbReference>
<sequence>MKISSIVLSILTYISVDSIIAQHNHGDYIDLNPAYRVKLSGSDSFDHLHTYQKDKFFVEGFEFLSDDLMIQSAGLYSGSEIHLISIDHDKHQSKIVQKATLPSKFFGEGCTAFKNVIYQMTYREKKVFLYDQKTLESKGTLDMPEIMVEGWGLTHDSKNLYASDGTEYIYKLDPATFHVVGEIEVKDNGKNVEYINELEYANGFIYANVLPHNIIIKIDPETGNVVRKYDFGSLKKKMIKSMHNLFWDDQNNVLNGIAYRKSTNTFFVTGKNFNQIFEVMLN</sequence>
<dbReference type="Proteomes" id="UP000039865">
    <property type="component" value="Unassembled WGS sequence"/>
</dbReference>
<dbReference type="InterPro" id="IPR015943">
    <property type="entry name" value="WD40/YVTN_repeat-like_dom_sf"/>
</dbReference>
<gene>
    <name evidence="2" type="primary">Contig16021.g17076</name>
    <name evidence="2" type="ORF">STYLEM_8618</name>
</gene>
<dbReference type="AlphaFoldDB" id="A0A078AFC9"/>
<keyword evidence="1" id="KW-0732">Signal</keyword>
<dbReference type="GO" id="GO:0016603">
    <property type="term" value="F:glutaminyl-peptide cyclotransferase activity"/>
    <property type="evidence" value="ECO:0007669"/>
    <property type="project" value="InterPro"/>
</dbReference>
<dbReference type="SUPFAM" id="SSF50969">
    <property type="entry name" value="YVTN repeat-like/Quinoprotein amine dehydrogenase"/>
    <property type="match status" value="1"/>
</dbReference>
<dbReference type="OrthoDB" id="409395at2759"/>
<keyword evidence="3" id="KW-1185">Reference proteome</keyword>
<dbReference type="InterPro" id="IPR011044">
    <property type="entry name" value="Quino_amine_DH_bsu"/>
</dbReference>
<reference evidence="2 3" key="1">
    <citation type="submission" date="2014-06" db="EMBL/GenBank/DDBJ databases">
        <authorList>
            <person name="Swart Estienne"/>
        </authorList>
    </citation>
    <scope>NUCLEOTIDE SEQUENCE [LARGE SCALE GENOMIC DNA]</scope>
    <source>
        <strain evidence="2 3">130c</strain>
    </source>
</reference>
<feature type="signal peptide" evidence="1">
    <location>
        <begin position="1"/>
        <end position="21"/>
    </location>
</feature>
<accession>A0A078AFC9</accession>
<dbReference type="PANTHER" id="PTHR31270:SF1">
    <property type="entry name" value="GLUTAMINYL-PEPTIDE CYCLOTRANSFERASE"/>
    <property type="match status" value="1"/>
</dbReference>
<name>A0A078AFC9_STYLE</name>
<dbReference type="Gene3D" id="2.130.10.10">
    <property type="entry name" value="YVTN repeat-like/Quinoprotein amine dehydrogenase"/>
    <property type="match status" value="1"/>
</dbReference>
<keyword evidence="2" id="KW-0808">Transferase</keyword>